<feature type="compositionally biased region" description="Low complexity" evidence="1">
    <location>
        <begin position="228"/>
        <end position="303"/>
    </location>
</feature>
<feature type="region of interest" description="Disordered" evidence="1">
    <location>
        <begin position="485"/>
        <end position="793"/>
    </location>
</feature>
<feature type="compositionally biased region" description="Basic and acidic residues" evidence="1">
    <location>
        <begin position="533"/>
        <end position="549"/>
    </location>
</feature>
<feature type="compositionally biased region" description="Low complexity" evidence="1">
    <location>
        <begin position="589"/>
        <end position="601"/>
    </location>
</feature>
<dbReference type="Proteomes" id="UP000001593">
    <property type="component" value="Unassembled WGS sequence"/>
</dbReference>
<dbReference type="HOGENOM" id="CLU_347269_0_0_1"/>
<feature type="region of interest" description="Disordered" evidence="1">
    <location>
        <begin position="1"/>
        <end position="339"/>
    </location>
</feature>
<feature type="compositionally biased region" description="Basic and acidic residues" evidence="1">
    <location>
        <begin position="162"/>
        <end position="192"/>
    </location>
</feature>
<dbReference type="AlphaFoldDB" id="A7SMY8"/>
<feature type="compositionally biased region" description="Low complexity" evidence="1">
    <location>
        <begin position="325"/>
        <end position="339"/>
    </location>
</feature>
<evidence type="ECO:0000313" key="2">
    <source>
        <dbReference type="EMBL" id="EDO34902.1"/>
    </source>
</evidence>
<feature type="compositionally biased region" description="Basic and acidic residues" evidence="1">
    <location>
        <begin position="616"/>
        <end position="655"/>
    </location>
</feature>
<dbReference type="InterPro" id="IPR052647">
    <property type="entry name" value="Zinc_finger_CCCH-type"/>
</dbReference>
<organism evidence="2 3">
    <name type="scientific">Nematostella vectensis</name>
    <name type="common">Starlet sea anemone</name>
    <dbReference type="NCBI Taxonomy" id="45351"/>
    <lineage>
        <taxon>Eukaryota</taxon>
        <taxon>Metazoa</taxon>
        <taxon>Cnidaria</taxon>
        <taxon>Anthozoa</taxon>
        <taxon>Hexacorallia</taxon>
        <taxon>Actiniaria</taxon>
        <taxon>Edwardsiidae</taxon>
        <taxon>Nematostella</taxon>
    </lineage>
</organism>
<sequence>MRKVEDTDFEQKRMSLGISDVADEEDGNKENQTRRRDSNHTKKSDEDGSNYRNGGSHHKVSSPYRYRDRRKRKTYRSPSSSPDRRSSRRRGGERDKTRSKDKSRDSDRKERERPRRAKPAEKTPDESGKVRSKTKDSGSVIDPQGTPLKEVKPEEPSVVEPEVAKSAKDVDLEKKDEEKSEEVKEIGEDKGKPAKSGYTGITSTRFGSDEWHDPWQRTTSPKRRSPRRSSSSYSSRSRSSSSSSSGSSHSSRSQSHTPSSGSGSRNSSRSASRSQSHSVSRSRSKSLSQSRSRSQSHSASRSVSRSRSRSRSGSRSRTRSHSPSDHSSVGSRSPSKQPQILNLNLNPILAQTLPDHVALVRRPHTLPALHDPGLVRQSLEDRRIVMLEIEETALSLTKGETGRNVGEFPTCLPSGTGEVPREEDNGMILSGIVVDTPEEIEGLLDVGDPGVPPTDGHLFYELGLSLIACLAFICWFCDFQDVDSRRPIPPGIEQPQRRRRSSSGDSMDHALARPSSPRRDQGRRNPDQSRIQRGSENESERGPRGDGRAPHPTQEGWSAERRKQAHTVPLTSGNVRYTGHKDIKLTLNKSASKAPARTSAPRSPPRQAEAIGSSRDVGKETVRDGGRDSGRDGRDTGRESWRDGARDSGRDSERKRWPRPPSPEPARHSHPDVTSSQSPALKTVKRPSDNAASKRLEENARKPPEPVKRTVETAKRAEDMPPRRPSDGAPGRRPENAPQKRPVSTGNPERLPDNAASRPLKRPADSVSPSVPVEVATPKAGGSASNMSSRREELLRELKAVEDAIARKRARIE</sequence>
<dbReference type="PANTHER" id="PTHR46582:SF1">
    <property type="entry name" value="ZINC FINGER CCCH DOMAIN-CONTAINING PROTEIN 18"/>
    <property type="match status" value="1"/>
</dbReference>
<protein>
    <submittedName>
        <fullName evidence="2">Uncharacterized protein</fullName>
    </submittedName>
</protein>
<name>A7SMY8_NEMVE</name>
<dbReference type="STRING" id="45351.A7SMY8"/>
<feature type="compositionally biased region" description="Basic and acidic residues" evidence="1">
    <location>
        <begin position="686"/>
        <end position="735"/>
    </location>
</feature>
<proteinExistence type="predicted"/>
<gene>
    <name evidence="2" type="ORF">NEMVEDRAFT_v1g246277</name>
</gene>
<evidence type="ECO:0000256" key="1">
    <source>
        <dbReference type="SAM" id="MobiDB-lite"/>
    </source>
</evidence>
<feature type="compositionally biased region" description="Basic and acidic residues" evidence="1">
    <location>
        <begin position="506"/>
        <end position="527"/>
    </location>
</feature>
<reference evidence="2 3" key="1">
    <citation type="journal article" date="2007" name="Science">
        <title>Sea anemone genome reveals ancestral eumetazoan gene repertoire and genomic organization.</title>
        <authorList>
            <person name="Putnam N.H."/>
            <person name="Srivastava M."/>
            <person name="Hellsten U."/>
            <person name="Dirks B."/>
            <person name="Chapman J."/>
            <person name="Salamov A."/>
            <person name="Terry A."/>
            <person name="Shapiro H."/>
            <person name="Lindquist E."/>
            <person name="Kapitonov V.V."/>
            <person name="Jurka J."/>
            <person name="Genikhovich G."/>
            <person name="Grigoriev I.V."/>
            <person name="Lucas S.M."/>
            <person name="Steele R.E."/>
            <person name="Finnerty J.R."/>
            <person name="Technau U."/>
            <person name="Martindale M.Q."/>
            <person name="Rokhsar D.S."/>
        </authorList>
    </citation>
    <scope>NUCLEOTIDE SEQUENCE [LARGE SCALE GENOMIC DNA]</scope>
    <source>
        <strain evidence="3">CH2 X CH6</strain>
    </source>
</reference>
<feature type="compositionally biased region" description="Basic residues" evidence="1">
    <location>
        <begin position="304"/>
        <end position="320"/>
    </location>
</feature>
<evidence type="ECO:0000313" key="3">
    <source>
        <dbReference type="Proteomes" id="UP000001593"/>
    </source>
</evidence>
<keyword evidence="3" id="KW-1185">Reference proteome</keyword>
<feature type="compositionally biased region" description="Basic and acidic residues" evidence="1">
    <location>
        <begin position="1"/>
        <end position="13"/>
    </location>
</feature>
<dbReference type="InParanoid" id="A7SMY8"/>
<feature type="compositionally biased region" description="Basic and acidic residues" evidence="1">
    <location>
        <begin position="82"/>
        <end position="136"/>
    </location>
</feature>
<feature type="compositionally biased region" description="Basic and acidic residues" evidence="1">
    <location>
        <begin position="28"/>
        <end position="46"/>
    </location>
</feature>
<accession>A7SMY8</accession>
<dbReference type="EMBL" id="DS469715">
    <property type="protein sequence ID" value="EDO34902.1"/>
    <property type="molecule type" value="Genomic_DNA"/>
</dbReference>
<dbReference type="PANTHER" id="PTHR46582">
    <property type="entry name" value="ZINC FINGER CCCH DOMAIN-CONTAINING PROTEIN 18"/>
    <property type="match status" value="1"/>
</dbReference>